<feature type="transmembrane region" description="Helical" evidence="1">
    <location>
        <begin position="6"/>
        <end position="29"/>
    </location>
</feature>
<gene>
    <name evidence="2" type="ORF">POZ22_17365</name>
</gene>
<evidence type="ECO:0000256" key="1">
    <source>
        <dbReference type="SAM" id="Phobius"/>
    </source>
</evidence>
<dbReference type="RefSeq" id="WP_272221328.1">
    <property type="nucleotide sequence ID" value="NZ_JAQNSB010000030.1"/>
</dbReference>
<comment type="caution">
    <text evidence="2">The sequence shown here is derived from an EMBL/GenBank/DDBJ whole genome shotgun (WGS) entry which is preliminary data.</text>
</comment>
<feature type="transmembrane region" description="Helical" evidence="1">
    <location>
        <begin position="68"/>
        <end position="90"/>
    </location>
</feature>
<evidence type="ECO:0000313" key="3">
    <source>
        <dbReference type="Proteomes" id="UP001214113"/>
    </source>
</evidence>
<evidence type="ECO:0008006" key="4">
    <source>
        <dbReference type="Google" id="ProtNLM"/>
    </source>
</evidence>
<feature type="transmembrane region" description="Helical" evidence="1">
    <location>
        <begin position="133"/>
        <end position="152"/>
    </location>
</feature>
<proteinExistence type="predicted"/>
<dbReference type="AlphaFoldDB" id="A0AAW6GGU6"/>
<sequence length="255" mass="29037">MDSLFLLQFACFIFMLINAFFVALSHLHVKWENKRYERSRWMIVVALIGLAIQYAVQMLFGFRAADDSLGAIVNILIYTPCFSLISMGIYNIETTSSKLRKMILMCSGIYAAIIVVFCVGISLHHSLYIREGLYLMLTLFCVSVFYCIYMIIQEMIRRKNMLETMAATDLLPYVRYSRASVIILWLAVLAMPVAIFSTTLLYIVGPAELLALLFFNLTFIALGSSYIPTEELLDKEENIQRCGGGERRKTFTAIA</sequence>
<keyword evidence="1" id="KW-0812">Transmembrane</keyword>
<feature type="transmembrane region" description="Helical" evidence="1">
    <location>
        <begin position="181"/>
        <end position="203"/>
    </location>
</feature>
<accession>A0AAW6GGU6</accession>
<keyword evidence="1" id="KW-1133">Transmembrane helix</keyword>
<dbReference type="EMBL" id="JAQNSB010000030">
    <property type="protein sequence ID" value="MDC1856532.1"/>
    <property type="molecule type" value="Genomic_DNA"/>
</dbReference>
<organism evidence="2 3">
    <name type="scientific">Bacteroides uniformis</name>
    <dbReference type="NCBI Taxonomy" id="820"/>
    <lineage>
        <taxon>Bacteria</taxon>
        <taxon>Pseudomonadati</taxon>
        <taxon>Bacteroidota</taxon>
        <taxon>Bacteroidia</taxon>
        <taxon>Bacteroidales</taxon>
        <taxon>Bacteroidaceae</taxon>
        <taxon>Bacteroides</taxon>
    </lineage>
</organism>
<feature type="transmembrane region" description="Helical" evidence="1">
    <location>
        <begin position="41"/>
        <end position="62"/>
    </location>
</feature>
<name>A0AAW6GGU6_BACUN</name>
<keyword evidence="1" id="KW-0472">Membrane</keyword>
<evidence type="ECO:0000313" key="2">
    <source>
        <dbReference type="EMBL" id="MDC1856532.1"/>
    </source>
</evidence>
<reference evidence="2" key="1">
    <citation type="submission" date="2022-10" db="EMBL/GenBank/DDBJ databases">
        <title>Human gut microbiome strain richness.</title>
        <authorList>
            <person name="Chen-Liaw A."/>
        </authorList>
    </citation>
    <scope>NUCLEOTIDE SEQUENCE</scope>
    <source>
        <strain evidence="2">BSD2780061687st1_G10_BSD2780061687b_171204</strain>
    </source>
</reference>
<dbReference type="Proteomes" id="UP001214113">
    <property type="component" value="Unassembled WGS sequence"/>
</dbReference>
<protein>
    <recommendedName>
        <fullName evidence="4">AraC family transcriptional regulator</fullName>
    </recommendedName>
</protein>
<feature type="transmembrane region" description="Helical" evidence="1">
    <location>
        <begin position="209"/>
        <end position="227"/>
    </location>
</feature>
<feature type="transmembrane region" description="Helical" evidence="1">
    <location>
        <begin position="102"/>
        <end position="127"/>
    </location>
</feature>